<accession>A0A916QW82</accession>
<dbReference type="InterPro" id="IPR011856">
    <property type="entry name" value="tRNA_endonuc-like_dom_sf"/>
</dbReference>
<organism evidence="3 4">
    <name type="scientific">Neptunicoccus cionae</name>
    <dbReference type="NCBI Taxonomy" id="2035344"/>
    <lineage>
        <taxon>Bacteria</taxon>
        <taxon>Pseudomonadati</taxon>
        <taxon>Pseudomonadota</taxon>
        <taxon>Alphaproteobacteria</taxon>
        <taxon>Rhodobacterales</taxon>
        <taxon>Paracoccaceae</taxon>
        <taxon>Neptunicoccus</taxon>
    </lineage>
</organism>
<evidence type="ECO:0000313" key="4">
    <source>
        <dbReference type="Proteomes" id="UP000628017"/>
    </source>
</evidence>
<reference evidence="3" key="2">
    <citation type="submission" date="2020-09" db="EMBL/GenBank/DDBJ databases">
        <authorList>
            <person name="Sun Q."/>
            <person name="Zhou Y."/>
        </authorList>
    </citation>
    <scope>NUCLEOTIDE SEQUENCE</scope>
    <source>
        <strain evidence="3">CGMCC 1.15880</strain>
    </source>
</reference>
<name>A0A916QW82_9RHOB</name>
<evidence type="ECO:0000256" key="2">
    <source>
        <dbReference type="HAMAP-Rule" id="MF_00048"/>
    </source>
</evidence>
<dbReference type="Pfam" id="PF02021">
    <property type="entry name" value="UPF0102"/>
    <property type="match status" value="1"/>
</dbReference>
<evidence type="ECO:0000313" key="3">
    <source>
        <dbReference type="EMBL" id="GGA15913.1"/>
    </source>
</evidence>
<dbReference type="InterPro" id="IPR003509">
    <property type="entry name" value="UPF0102_YraN-like"/>
</dbReference>
<dbReference type="RefSeq" id="WP_188672943.1">
    <property type="nucleotide sequence ID" value="NZ_BMKA01000002.1"/>
</dbReference>
<keyword evidence="4" id="KW-1185">Reference proteome</keyword>
<dbReference type="PANTHER" id="PTHR34039:SF1">
    <property type="entry name" value="UPF0102 PROTEIN YRAN"/>
    <property type="match status" value="1"/>
</dbReference>
<dbReference type="GO" id="GO:0003676">
    <property type="term" value="F:nucleic acid binding"/>
    <property type="evidence" value="ECO:0007669"/>
    <property type="project" value="InterPro"/>
</dbReference>
<dbReference type="Gene3D" id="3.40.1350.10">
    <property type="match status" value="1"/>
</dbReference>
<dbReference type="Proteomes" id="UP000628017">
    <property type="component" value="Unassembled WGS sequence"/>
</dbReference>
<dbReference type="SUPFAM" id="SSF52980">
    <property type="entry name" value="Restriction endonuclease-like"/>
    <property type="match status" value="1"/>
</dbReference>
<dbReference type="AlphaFoldDB" id="A0A916QW82"/>
<reference evidence="3" key="1">
    <citation type="journal article" date="2014" name="Int. J. Syst. Evol. Microbiol.">
        <title>Complete genome sequence of Corynebacterium casei LMG S-19264T (=DSM 44701T), isolated from a smear-ripened cheese.</title>
        <authorList>
            <consortium name="US DOE Joint Genome Institute (JGI-PGF)"/>
            <person name="Walter F."/>
            <person name="Albersmeier A."/>
            <person name="Kalinowski J."/>
            <person name="Ruckert C."/>
        </authorList>
    </citation>
    <scope>NUCLEOTIDE SEQUENCE</scope>
    <source>
        <strain evidence="3">CGMCC 1.15880</strain>
    </source>
</reference>
<protein>
    <recommendedName>
        <fullName evidence="2">UPF0102 protein GCM10011498_15350</fullName>
    </recommendedName>
</protein>
<comment type="similarity">
    <text evidence="1 2">Belongs to the UPF0102 family.</text>
</comment>
<dbReference type="HAMAP" id="MF_00048">
    <property type="entry name" value="UPF0102"/>
    <property type="match status" value="1"/>
</dbReference>
<dbReference type="NCBIfam" id="TIGR00252">
    <property type="entry name" value="YraN family protein"/>
    <property type="match status" value="1"/>
</dbReference>
<evidence type="ECO:0000256" key="1">
    <source>
        <dbReference type="ARBA" id="ARBA00006738"/>
    </source>
</evidence>
<dbReference type="EMBL" id="BMKA01000002">
    <property type="protein sequence ID" value="GGA15913.1"/>
    <property type="molecule type" value="Genomic_DNA"/>
</dbReference>
<comment type="caution">
    <text evidence="3">The sequence shown here is derived from an EMBL/GenBank/DDBJ whole genome shotgun (WGS) entry which is preliminary data.</text>
</comment>
<dbReference type="PANTHER" id="PTHR34039">
    <property type="entry name" value="UPF0102 PROTEIN YRAN"/>
    <property type="match status" value="1"/>
</dbReference>
<proteinExistence type="inferred from homology"/>
<gene>
    <name evidence="3" type="ORF">GCM10011498_15350</name>
</gene>
<dbReference type="InterPro" id="IPR011335">
    <property type="entry name" value="Restrct_endonuc-II-like"/>
</dbReference>
<sequence>MDRATTGKISFLKGQAAEGQVAQAYERNGFEIVDRRWKSKEGEIDLVARHKGKLYFIEVKASKTFETAVQQITPRQQKRIHNCALQYLAEKTGHLDVDCRFDAALVDSAGRIKILPGALLAA</sequence>